<evidence type="ECO:0000313" key="2">
    <source>
        <dbReference type="Proteomes" id="UP001469553"/>
    </source>
</evidence>
<feature type="non-terminal residue" evidence="1">
    <location>
        <position position="136"/>
    </location>
</feature>
<dbReference type="EMBL" id="JAHRIP010075322">
    <property type="protein sequence ID" value="MEQ2309811.1"/>
    <property type="molecule type" value="Genomic_DNA"/>
</dbReference>
<dbReference type="Proteomes" id="UP001469553">
    <property type="component" value="Unassembled WGS sequence"/>
</dbReference>
<evidence type="ECO:0000313" key="1">
    <source>
        <dbReference type="EMBL" id="MEQ2309811.1"/>
    </source>
</evidence>
<protein>
    <submittedName>
        <fullName evidence="1">Uncharacterized protein</fullName>
    </submittedName>
</protein>
<keyword evidence="2" id="KW-1185">Reference proteome</keyword>
<name>A0ABV0ZWD9_9TELE</name>
<accession>A0ABV0ZWD9</accession>
<comment type="caution">
    <text evidence="1">The sequence shown here is derived from an EMBL/GenBank/DDBJ whole genome shotgun (WGS) entry which is preliminary data.</text>
</comment>
<gene>
    <name evidence="1" type="ORF">AMECASPLE_002395</name>
</gene>
<proteinExistence type="predicted"/>
<reference evidence="1 2" key="1">
    <citation type="submission" date="2021-06" db="EMBL/GenBank/DDBJ databases">
        <authorList>
            <person name="Palmer J.M."/>
        </authorList>
    </citation>
    <scope>NUCLEOTIDE SEQUENCE [LARGE SCALE GENOMIC DNA]</scope>
    <source>
        <strain evidence="1 2">AS_MEX2019</strain>
        <tissue evidence="1">Muscle</tissue>
    </source>
</reference>
<sequence>MPRGESRENVGSYLRRVAEALGPDALDTTPVKGLVSARHGIQPPDGMSLRDLMTEDTQAPGEDRMDQIVRTQAELVKKGEVTLRMAMAHVTAKGASNRHQEKLLMAIPGGLQLAARWSHLTAQEKVAETGVWDRVS</sequence>
<organism evidence="1 2">
    <name type="scientific">Ameca splendens</name>
    <dbReference type="NCBI Taxonomy" id="208324"/>
    <lineage>
        <taxon>Eukaryota</taxon>
        <taxon>Metazoa</taxon>
        <taxon>Chordata</taxon>
        <taxon>Craniata</taxon>
        <taxon>Vertebrata</taxon>
        <taxon>Euteleostomi</taxon>
        <taxon>Actinopterygii</taxon>
        <taxon>Neopterygii</taxon>
        <taxon>Teleostei</taxon>
        <taxon>Neoteleostei</taxon>
        <taxon>Acanthomorphata</taxon>
        <taxon>Ovalentaria</taxon>
        <taxon>Atherinomorphae</taxon>
        <taxon>Cyprinodontiformes</taxon>
        <taxon>Goodeidae</taxon>
        <taxon>Ameca</taxon>
    </lineage>
</organism>